<evidence type="ECO:0000313" key="3">
    <source>
        <dbReference type="Proteomes" id="UP000191110"/>
    </source>
</evidence>
<gene>
    <name evidence="2" type="ORF">BOW53_06170</name>
</gene>
<protein>
    <recommendedName>
        <fullName evidence="4">DUF4424 domain-containing protein</fullName>
    </recommendedName>
</protein>
<dbReference type="EMBL" id="MPRL01000017">
    <property type="protein sequence ID" value="OOZ40800.1"/>
    <property type="molecule type" value="Genomic_DNA"/>
</dbReference>
<name>A0A1T2L6W7_9GAMM</name>
<dbReference type="RefSeq" id="WP_078483216.1">
    <property type="nucleotide sequence ID" value="NZ_MPRL01000017.1"/>
</dbReference>
<dbReference type="OrthoDB" id="9985008at2"/>
<reference evidence="2 3" key="1">
    <citation type="submission" date="2016-11" db="EMBL/GenBank/DDBJ databases">
        <title>Mixed transmission modes and dynamic genome evolution in an obligate animal-bacterial symbiosis.</title>
        <authorList>
            <person name="Russell S.L."/>
            <person name="Corbett-Detig R.B."/>
            <person name="Cavanaugh C.M."/>
        </authorList>
    </citation>
    <scope>NUCLEOTIDE SEQUENCE [LARGE SCALE GENOMIC DNA]</scope>
    <source>
        <strain evidence="2">Sveles-Q1</strain>
    </source>
</reference>
<dbReference type="Proteomes" id="UP000191110">
    <property type="component" value="Unassembled WGS sequence"/>
</dbReference>
<accession>A0A1T2L6W7</accession>
<feature type="signal peptide" evidence="1">
    <location>
        <begin position="1"/>
        <end position="21"/>
    </location>
</feature>
<evidence type="ECO:0008006" key="4">
    <source>
        <dbReference type="Google" id="ProtNLM"/>
    </source>
</evidence>
<organism evidence="2 3">
    <name type="scientific">Solemya pervernicosa gill symbiont</name>
    <dbReference type="NCBI Taxonomy" id="642797"/>
    <lineage>
        <taxon>Bacteria</taxon>
        <taxon>Pseudomonadati</taxon>
        <taxon>Pseudomonadota</taxon>
        <taxon>Gammaproteobacteria</taxon>
        <taxon>sulfur-oxidizing symbionts</taxon>
    </lineage>
</organism>
<proteinExistence type="predicted"/>
<evidence type="ECO:0000256" key="1">
    <source>
        <dbReference type="SAM" id="SignalP"/>
    </source>
</evidence>
<comment type="caution">
    <text evidence="2">The sequence shown here is derived from an EMBL/GenBank/DDBJ whole genome shotgun (WGS) entry which is preliminary data.</text>
</comment>
<feature type="chain" id="PRO_5012413776" description="DUF4424 domain-containing protein" evidence="1">
    <location>
        <begin position="22"/>
        <end position="229"/>
    </location>
</feature>
<dbReference type="AlphaFoldDB" id="A0A1T2L6W7"/>
<sequence length="229" mass="26046">MYRNGFKFVFLLLFSMSHSFADSDYWKLEIPIMDGGVEVERYSSKQKATIKLRYKLLLDKHTSPVVFYNNFFDSNGWEHHMKDTFNKYPSQFTEPPFEKWSSSSATSKDGEYGIAFSSIWQNKTIGSNATVSMWASNLEGELLDADIEVQVSPDIDASPFLKLVQMVQANPKGLLKLAKVAGGNPFKIDEINIEKVKALETDDDFILNYIEAVDGLVSQIQTFSEKHIK</sequence>
<keyword evidence="3" id="KW-1185">Reference proteome</keyword>
<keyword evidence="1" id="KW-0732">Signal</keyword>
<evidence type="ECO:0000313" key="2">
    <source>
        <dbReference type="EMBL" id="OOZ40800.1"/>
    </source>
</evidence>